<proteinExistence type="inferred from homology"/>
<evidence type="ECO:0000256" key="3">
    <source>
        <dbReference type="ARBA" id="ARBA00022723"/>
    </source>
</evidence>
<dbReference type="InterPro" id="IPR035105">
    <property type="entry name" value="Deoxycytidylate_deaminase_dom"/>
</dbReference>
<evidence type="ECO:0000256" key="2">
    <source>
        <dbReference type="ARBA" id="ARBA00006576"/>
    </source>
</evidence>
<comment type="caution">
    <text evidence="8">The sequence shown here is derived from an EMBL/GenBank/DDBJ whole genome shotgun (WGS) entry which is preliminary data.</text>
</comment>
<evidence type="ECO:0000256" key="5">
    <source>
        <dbReference type="ARBA" id="ARBA00022801"/>
    </source>
</evidence>
<dbReference type="InterPro" id="IPR002125">
    <property type="entry name" value="CMP_dCMP_dom"/>
</dbReference>
<organism evidence="8">
    <name type="scientific">marine sediment metagenome</name>
    <dbReference type="NCBI Taxonomy" id="412755"/>
    <lineage>
        <taxon>unclassified sequences</taxon>
        <taxon>metagenomes</taxon>
        <taxon>ecological metagenomes</taxon>
    </lineage>
</organism>
<evidence type="ECO:0000259" key="7">
    <source>
        <dbReference type="PROSITE" id="PS51747"/>
    </source>
</evidence>
<dbReference type="GO" id="GO:0004132">
    <property type="term" value="F:dCMP deaminase activity"/>
    <property type="evidence" value="ECO:0007669"/>
    <property type="project" value="InterPro"/>
</dbReference>
<dbReference type="FunFam" id="3.40.140.10:FF:000021">
    <property type="entry name" value="Deoxycytidylate deaminase"/>
    <property type="match status" value="1"/>
</dbReference>
<keyword evidence="4" id="KW-0545">Nucleotide biosynthesis</keyword>
<protein>
    <recommendedName>
        <fullName evidence="7">CMP/dCMP-type deaminase domain-containing protein</fullName>
    </recommendedName>
</protein>
<evidence type="ECO:0000256" key="6">
    <source>
        <dbReference type="ARBA" id="ARBA00022833"/>
    </source>
</evidence>
<dbReference type="GO" id="GO:0009165">
    <property type="term" value="P:nucleotide biosynthetic process"/>
    <property type="evidence" value="ECO:0007669"/>
    <property type="project" value="UniProtKB-KW"/>
</dbReference>
<dbReference type="InterPro" id="IPR015517">
    <property type="entry name" value="dCMP_deaminase-rel"/>
</dbReference>
<dbReference type="InterPro" id="IPR016192">
    <property type="entry name" value="APOBEC/CMP_deaminase_Zn-bd"/>
</dbReference>
<dbReference type="GO" id="GO:0008270">
    <property type="term" value="F:zinc ion binding"/>
    <property type="evidence" value="ECO:0007669"/>
    <property type="project" value="InterPro"/>
</dbReference>
<accession>A0A0F9JHJ5</accession>
<dbReference type="CDD" id="cd01286">
    <property type="entry name" value="deoxycytidylate_deaminase"/>
    <property type="match status" value="1"/>
</dbReference>
<feature type="domain" description="CMP/dCMP-type deaminase" evidence="7">
    <location>
        <begin position="10"/>
        <end position="137"/>
    </location>
</feature>
<dbReference type="InterPro" id="IPR016193">
    <property type="entry name" value="Cytidine_deaminase-like"/>
</dbReference>
<comment type="similarity">
    <text evidence="2">Belongs to the cytidine and deoxycytidylate deaminase family.</text>
</comment>
<sequence>MLGPREDYLCWDDTWMTVAKAFAQRSKDPNTQVGACIVDTNNHIAGLGYNGFPRGCDNHALPWDRVGDTLDTKYVYICHAESNAIDNGDTSKIPGSRIYVTLYPCNECAQRIIQNRIVEVIYLSDKYHDTDEATAARKMFELAGVKTRQFKCEREEVIIDLRNW</sequence>
<dbReference type="PANTHER" id="PTHR11086">
    <property type="entry name" value="DEOXYCYTIDYLATE DEAMINASE-RELATED"/>
    <property type="match status" value="1"/>
</dbReference>
<dbReference type="GO" id="GO:0005737">
    <property type="term" value="C:cytoplasm"/>
    <property type="evidence" value="ECO:0007669"/>
    <property type="project" value="TreeGrafter"/>
</dbReference>
<dbReference type="PIRSF" id="PIRSF006019">
    <property type="entry name" value="dCMP_deaminase"/>
    <property type="match status" value="1"/>
</dbReference>
<dbReference type="GO" id="GO:0006220">
    <property type="term" value="P:pyrimidine nucleotide metabolic process"/>
    <property type="evidence" value="ECO:0007669"/>
    <property type="project" value="InterPro"/>
</dbReference>
<reference evidence="8" key="1">
    <citation type="journal article" date="2015" name="Nature">
        <title>Complex archaea that bridge the gap between prokaryotes and eukaryotes.</title>
        <authorList>
            <person name="Spang A."/>
            <person name="Saw J.H."/>
            <person name="Jorgensen S.L."/>
            <person name="Zaremba-Niedzwiedzka K."/>
            <person name="Martijn J."/>
            <person name="Lind A.E."/>
            <person name="van Eijk R."/>
            <person name="Schleper C."/>
            <person name="Guy L."/>
            <person name="Ettema T.J."/>
        </authorList>
    </citation>
    <scope>NUCLEOTIDE SEQUENCE</scope>
</reference>
<evidence type="ECO:0000256" key="4">
    <source>
        <dbReference type="ARBA" id="ARBA00022727"/>
    </source>
</evidence>
<dbReference type="Pfam" id="PF00383">
    <property type="entry name" value="dCMP_cyt_deam_1"/>
    <property type="match status" value="1"/>
</dbReference>
<keyword evidence="6" id="KW-0862">Zinc</keyword>
<comment type="cofactor">
    <cofactor evidence="1">
        <name>Zn(2+)</name>
        <dbReference type="ChEBI" id="CHEBI:29105"/>
    </cofactor>
</comment>
<evidence type="ECO:0000313" key="8">
    <source>
        <dbReference type="EMBL" id="KKM69063.1"/>
    </source>
</evidence>
<dbReference type="PANTHER" id="PTHR11086:SF18">
    <property type="entry name" value="DEOXYCYTIDYLATE DEAMINASE"/>
    <property type="match status" value="1"/>
</dbReference>
<dbReference type="Gene3D" id="3.40.140.10">
    <property type="entry name" value="Cytidine Deaminase, domain 2"/>
    <property type="match status" value="1"/>
</dbReference>
<gene>
    <name evidence="8" type="ORF">LCGC14_1454620</name>
</gene>
<dbReference type="InterPro" id="IPR016473">
    <property type="entry name" value="dCMP_deaminase"/>
</dbReference>
<keyword evidence="5" id="KW-0378">Hydrolase</keyword>
<evidence type="ECO:0000256" key="1">
    <source>
        <dbReference type="ARBA" id="ARBA00001947"/>
    </source>
</evidence>
<dbReference type="SUPFAM" id="SSF53927">
    <property type="entry name" value="Cytidine deaminase-like"/>
    <property type="match status" value="1"/>
</dbReference>
<dbReference type="PROSITE" id="PS51747">
    <property type="entry name" value="CYT_DCMP_DEAMINASES_2"/>
    <property type="match status" value="1"/>
</dbReference>
<keyword evidence="3" id="KW-0479">Metal-binding</keyword>
<dbReference type="PROSITE" id="PS00903">
    <property type="entry name" value="CYT_DCMP_DEAMINASES_1"/>
    <property type="match status" value="1"/>
</dbReference>
<dbReference type="AlphaFoldDB" id="A0A0F9JHJ5"/>
<dbReference type="EMBL" id="LAZR01010056">
    <property type="protein sequence ID" value="KKM69063.1"/>
    <property type="molecule type" value="Genomic_DNA"/>
</dbReference>
<name>A0A0F9JHJ5_9ZZZZ</name>